<dbReference type="Pfam" id="PF05717">
    <property type="entry name" value="TnpB_IS66"/>
    <property type="match status" value="1"/>
</dbReference>
<dbReference type="NCBIfam" id="NF033819">
    <property type="entry name" value="IS66_TnpB"/>
    <property type="match status" value="1"/>
</dbReference>
<proteinExistence type="predicted"/>
<accession>B0T9X5</accession>
<dbReference type="KEGG" id="cak:Caul_5409"/>
<organism evidence="1">
    <name type="scientific">Caulobacter sp. (strain K31)</name>
    <dbReference type="NCBI Taxonomy" id="366602"/>
    <lineage>
        <taxon>Bacteria</taxon>
        <taxon>Pseudomonadati</taxon>
        <taxon>Pseudomonadota</taxon>
        <taxon>Alphaproteobacteria</taxon>
        <taxon>Caulobacterales</taxon>
        <taxon>Caulobacteraceae</taxon>
        <taxon>Caulobacter</taxon>
    </lineage>
</organism>
<dbReference type="OrthoDB" id="9801450at2"/>
<gene>
    <name evidence="1" type="ordered locus">Caul_5409</name>
</gene>
<dbReference type="EMBL" id="CP000929">
    <property type="protein sequence ID" value="ABZ74524.1"/>
    <property type="molecule type" value="Genomic_DNA"/>
</dbReference>
<dbReference type="PANTHER" id="PTHR36455:SF1">
    <property type="entry name" value="BLR8292 PROTEIN"/>
    <property type="match status" value="1"/>
</dbReference>
<evidence type="ECO:0000313" key="1">
    <source>
        <dbReference type="EMBL" id="ABZ74524.1"/>
    </source>
</evidence>
<dbReference type="HOGENOM" id="CLU_128110_1_0_5"/>
<protein>
    <submittedName>
        <fullName evidence="1">IS66 Orf2 family protein</fullName>
    </submittedName>
</protein>
<sequence>MIAFGPELKIVVAAQPIDFRKGVNGLVALVTQALHADPYCGDIFVFRSKRADRLKLIAWDGTGVLLVSKVLESGAFFWPPVVNGVVRLNSSQMAMLLAGMDWRRVIERPVNRPTKAG</sequence>
<dbReference type="AlphaFoldDB" id="B0T9X5"/>
<geneLocation type="plasmid" evidence="1">
    <name>pCAUL02</name>
</geneLocation>
<keyword evidence="1" id="KW-0614">Plasmid</keyword>
<dbReference type="PANTHER" id="PTHR36455">
    <property type="match status" value="1"/>
</dbReference>
<name>B0T9X5_CAUSK</name>
<dbReference type="eggNOG" id="COG3436">
    <property type="taxonomic scope" value="Bacteria"/>
</dbReference>
<dbReference type="InterPro" id="IPR008878">
    <property type="entry name" value="Transposase_IS66_Orf2"/>
</dbReference>
<reference evidence="1" key="1">
    <citation type="submission" date="2008-01" db="EMBL/GenBank/DDBJ databases">
        <title>Complete sequence of plasmid2 pCAUL02 of Caulobacter sp. K31.</title>
        <authorList>
            <consortium name="US DOE Joint Genome Institute"/>
            <person name="Copeland A."/>
            <person name="Lucas S."/>
            <person name="Lapidus A."/>
            <person name="Barry K."/>
            <person name="Glavina del Rio T."/>
            <person name="Dalin E."/>
            <person name="Tice H."/>
            <person name="Pitluck S."/>
            <person name="Bruce D."/>
            <person name="Goodwin L."/>
            <person name="Thompson L.S."/>
            <person name="Brettin T."/>
            <person name="Detter J.C."/>
            <person name="Han C."/>
            <person name="Schmutz J."/>
            <person name="Larimer F."/>
            <person name="Land M."/>
            <person name="Hauser L."/>
            <person name="Kyrpides N."/>
            <person name="Kim E."/>
            <person name="Stephens C."/>
            <person name="Richardson P."/>
        </authorList>
    </citation>
    <scope>NUCLEOTIDE SEQUENCE [LARGE SCALE GENOMIC DNA]</scope>
    <source>
        <plasmid evidence="1">K31</plasmid>
        <plasmid evidence="1">pCAUL02</plasmid>
    </source>
</reference>